<organism evidence="2 3">
    <name type="scientific">Bremerella volcania</name>
    <dbReference type="NCBI Taxonomy" id="2527984"/>
    <lineage>
        <taxon>Bacteria</taxon>
        <taxon>Pseudomonadati</taxon>
        <taxon>Planctomycetota</taxon>
        <taxon>Planctomycetia</taxon>
        <taxon>Pirellulales</taxon>
        <taxon>Pirellulaceae</taxon>
        <taxon>Bremerella</taxon>
    </lineage>
</organism>
<protein>
    <submittedName>
        <fullName evidence="2">Phosphopantothenoylcysteine decarboxylase</fullName>
    </submittedName>
</protein>
<dbReference type="SUPFAM" id="SSF52507">
    <property type="entry name" value="Homo-oligomeric flavin-containing Cys decarboxylases, HFCD"/>
    <property type="match status" value="1"/>
</dbReference>
<reference evidence="3" key="1">
    <citation type="submission" date="2019-02" db="EMBL/GenBank/DDBJ databases">
        <title>Deep-cultivation of Planctomycetes and their phenomic and genomic characterization uncovers novel biology.</title>
        <authorList>
            <person name="Wiegand S."/>
            <person name="Jogler M."/>
            <person name="Boedeker C."/>
            <person name="Pinto D."/>
            <person name="Vollmers J."/>
            <person name="Rivas-Marin E."/>
            <person name="Kohn T."/>
            <person name="Peeters S.H."/>
            <person name="Heuer A."/>
            <person name="Rast P."/>
            <person name="Oberbeckmann S."/>
            <person name="Bunk B."/>
            <person name="Jeske O."/>
            <person name="Meyerdierks A."/>
            <person name="Storesund J.E."/>
            <person name="Kallscheuer N."/>
            <person name="Luecker S."/>
            <person name="Lage O.M."/>
            <person name="Pohl T."/>
            <person name="Merkel B.J."/>
            <person name="Hornburger P."/>
            <person name="Mueller R.-W."/>
            <person name="Bruemmer F."/>
            <person name="Labrenz M."/>
            <person name="Spormann A.M."/>
            <person name="Op den Camp H."/>
            <person name="Overmann J."/>
            <person name="Amann R."/>
            <person name="Jetten M.S.M."/>
            <person name="Mascher T."/>
            <person name="Medema M.H."/>
            <person name="Devos D.P."/>
            <person name="Kaster A.-K."/>
            <person name="Ovreas L."/>
            <person name="Rohde M."/>
            <person name="Galperin M.Y."/>
            <person name="Jogler C."/>
        </authorList>
    </citation>
    <scope>NUCLEOTIDE SEQUENCE [LARGE SCALE GENOMIC DNA]</scope>
    <source>
        <strain evidence="3">Pan97</strain>
    </source>
</reference>
<dbReference type="PANTHER" id="PTHR14359:SF6">
    <property type="entry name" value="PHOSPHOPANTOTHENOYLCYSTEINE DECARBOXYLASE"/>
    <property type="match status" value="1"/>
</dbReference>
<evidence type="ECO:0000313" key="2">
    <source>
        <dbReference type="EMBL" id="QDU76507.1"/>
    </source>
</evidence>
<dbReference type="GO" id="GO:0010181">
    <property type="term" value="F:FMN binding"/>
    <property type="evidence" value="ECO:0007669"/>
    <property type="project" value="TreeGrafter"/>
</dbReference>
<dbReference type="InterPro" id="IPR036551">
    <property type="entry name" value="Flavin_trans-like"/>
</dbReference>
<dbReference type="GO" id="GO:0015937">
    <property type="term" value="P:coenzyme A biosynthetic process"/>
    <property type="evidence" value="ECO:0007669"/>
    <property type="project" value="TreeGrafter"/>
</dbReference>
<gene>
    <name evidence="2" type="ORF">Pan97_35580</name>
</gene>
<dbReference type="OrthoDB" id="9802554at2"/>
<dbReference type="GO" id="GO:0071513">
    <property type="term" value="C:phosphopantothenoylcysteine decarboxylase complex"/>
    <property type="evidence" value="ECO:0007669"/>
    <property type="project" value="TreeGrafter"/>
</dbReference>
<keyword evidence="3" id="KW-1185">Reference proteome</keyword>
<evidence type="ECO:0000259" key="1">
    <source>
        <dbReference type="Pfam" id="PF02441"/>
    </source>
</evidence>
<feature type="domain" description="Flavoprotein" evidence="1">
    <location>
        <begin position="5"/>
        <end position="176"/>
    </location>
</feature>
<proteinExistence type="predicted"/>
<dbReference type="InterPro" id="IPR003382">
    <property type="entry name" value="Flavoprotein"/>
</dbReference>
<dbReference type="EMBL" id="CP036289">
    <property type="protein sequence ID" value="QDU76507.1"/>
    <property type="molecule type" value="Genomic_DNA"/>
</dbReference>
<dbReference type="PANTHER" id="PTHR14359">
    <property type="entry name" value="HOMO-OLIGOMERIC FLAVIN CONTAINING CYS DECARBOXYLASE FAMILY"/>
    <property type="match status" value="1"/>
</dbReference>
<dbReference type="KEGG" id="bvo:Pan97_35580"/>
<accession>A0A518CBA8</accession>
<name>A0A518CBA8_9BACT</name>
<sequence length="180" mass="19348">MSQRKVIIGVTGGIAAYKTAALVSQLVKADVDVTVVMTHASHHFVGASTLTALSGKRVHTELFDEAMPLGAHIELARRANLLCIVPASADFMAKAAQGLADDLLSTLYLAFTGDVMMCPAMNKEMWAHPAVQRNVQQLAEDGVQMIGPDSGWQSCRVEGTGRMTEPVEIFQAIEKHFLVG</sequence>
<dbReference type="GO" id="GO:0004633">
    <property type="term" value="F:phosphopantothenoylcysteine decarboxylase activity"/>
    <property type="evidence" value="ECO:0007669"/>
    <property type="project" value="TreeGrafter"/>
</dbReference>
<dbReference type="Gene3D" id="3.40.50.1950">
    <property type="entry name" value="Flavin prenyltransferase-like"/>
    <property type="match status" value="1"/>
</dbReference>
<dbReference type="AlphaFoldDB" id="A0A518CBA8"/>
<evidence type="ECO:0000313" key="3">
    <source>
        <dbReference type="Proteomes" id="UP000318626"/>
    </source>
</evidence>
<dbReference type="Proteomes" id="UP000318626">
    <property type="component" value="Chromosome"/>
</dbReference>
<dbReference type="Pfam" id="PF02441">
    <property type="entry name" value="Flavoprotein"/>
    <property type="match status" value="1"/>
</dbReference>
<dbReference type="RefSeq" id="WP_144974662.1">
    <property type="nucleotide sequence ID" value="NZ_CP036289.1"/>
</dbReference>